<dbReference type="PANTHER" id="PTHR19353:SF15">
    <property type="entry name" value="CYTOCHROME B5 HEME-BINDING DOMAIN-CONTAINING PROTEIN"/>
    <property type="match status" value="1"/>
</dbReference>
<comment type="caution">
    <text evidence="2">The sequence shown here is derived from an EMBL/GenBank/DDBJ whole genome shotgun (WGS) entry which is preliminary data.</text>
</comment>
<dbReference type="Proteomes" id="UP001230188">
    <property type="component" value="Unassembled WGS sequence"/>
</dbReference>
<evidence type="ECO:0000313" key="3">
    <source>
        <dbReference type="Proteomes" id="UP001230188"/>
    </source>
</evidence>
<evidence type="ECO:0000259" key="1">
    <source>
        <dbReference type="Pfam" id="PF00487"/>
    </source>
</evidence>
<dbReference type="InterPro" id="IPR036400">
    <property type="entry name" value="Cyt_B5-like_heme/steroid_sf"/>
</dbReference>
<dbReference type="AlphaFoldDB" id="A0AAD7XLY1"/>
<dbReference type="GO" id="GO:0016020">
    <property type="term" value="C:membrane"/>
    <property type="evidence" value="ECO:0007669"/>
    <property type="project" value="TreeGrafter"/>
</dbReference>
<dbReference type="EMBL" id="JAQMWT010000101">
    <property type="protein sequence ID" value="KAJ8610536.1"/>
    <property type="molecule type" value="Genomic_DNA"/>
</dbReference>
<dbReference type="InterPro" id="IPR005804">
    <property type="entry name" value="FA_desaturase_dom"/>
</dbReference>
<evidence type="ECO:0000313" key="2">
    <source>
        <dbReference type="EMBL" id="KAJ8610536.1"/>
    </source>
</evidence>
<organism evidence="2 3">
    <name type="scientific">Chrysophaeum taylorii</name>
    <dbReference type="NCBI Taxonomy" id="2483200"/>
    <lineage>
        <taxon>Eukaryota</taxon>
        <taxon>Sar</taxon>
        <taxon>Stramenopiles</taxon>
        <taxon>Ochrophyta</taxon>
        <taxon>Pelagophyceae</taxon>
        <taxon>Pelagomonadales</taxon>
        <taxon>Pelagomonadaceae</taxon>
        <taxon>Chrysophaeum</taxon>
    </lineage>
</organism>
<dbReference type="Gene3D" id="3.10.120.10">
    <property type="entry name" value="Cytochrome b5-like heme/steroid binding domain"/>
    <property type="match status" value="1"/>
</dbReference>
<keyword evidence="3" id="KW-1185">Reference proteome</keyword>
<name>A0AAD7XLY1_9STRA</name>
<proteinExistence type="predicted"/>
<protein>
    <recommendedName>
        <fullName evidence="1">Fatty acid desaturase domain-containing protein</fullName>
    </recommendedName>
</protein>
<sequence length="431" mass="48018">MASLPLKINNNWVDVAEYASKHKGGRWLLEYARGKDVTFLFNAIHVMNPASAHAALSILPRVDEPPAVRDRVFSFSKPPKIRAESPEVESEFRAELHDMIRRRFDGDAAKTKATPAHWVRTTLLFALTAKCWLDWARGDVAAAVVLPFAHWLLAAHTCHDATHGALSTNPTLNYWMQFTAHPFFFNVFVWIPQHMLSHHQFTNDLDDVDLHHFAPATLSTKVDDYGGGYKNGRAWTFLFKGCLTTVGTCLLQPCRTIFDWKTPNFDENITPVPEVVSKATIALSTLPSFATLLWPLLFHDDGATLISIAFLTLWPWVGSSLVWTTMTQTSHVQAACQDQDAGCWTARQIGASLDYSVHDAREHALVSMLTGGLNAQALHHAVPTISQCHLAGIYDEYVHICEKHNVSRSTSRDIGTAAADCVDFVFANNKS</sequence>
<dbReference type="SUPFAM" id="SSF55856">
    <property type="entry name" value="Cytochrome b5-like heme/steroid binding domain"/>
    <property type="match status" value="1"/>
</dbReference>
<feature type="domain" description="Fatty acid desaturase" evidence="1">
    <location>
        <begin position="142"/>
        <end position="409"/>
    </location>
</feature>
<dbReference type="GO" id="GO:0016717">
    <property type="term" value="F:oxidoreductase activity, acting on paired donors, with oxidation of a pair of donors resulting in the reduction of molecular oxygen to two molecules of water"/>
    <property type="evidence" value="ECO:0007669"/>
    <property type="project" value="TreeGrafter"/>
</dbReference>
<accession>A0AAD7XLY1</accession>
<dbReference type="PANTHER" id="PTHR19353">
    <property type="entry name" value="FATTY ACID DESATURASE 2"/>
    <property type="match status" value="1"/>
</dbReference>
<dbReference type="Pfam" id="PF00487">
    <property type="entry name" value="FA_desaturase"/>
    <property type="match status" value="1"/>
</dbReference>
<dbReference type="InterPro" id="IPR012171">
    <property type="entry name" value="Fatty_acid_desaturase"/>
</dbReference>
<dbReference type="GO" id="GO:0006629">
    <property type="term" value="P:lipid metabolic process"/>
    <property type="evidence" value="ECO:0007669"/>
    <property type="project" value="InterPro"/>
</dbReference>
<gene>
    <name evidence="2" type="ORF">CTAYLR_009741</name>
</gene>
<reference evidence="2" key="1">
    <citation type="submission" date="2023-01" db="EMBL/GenBank/DDBJ databases">
        <title>Metagenome sequencing of chrysophaentin producing Chrysophaeum taylorii.</title>
        <authorList>
            <person name="Davison J."/>
            <person name="Bewley C."/>
        </authorList>
    </citation>
    <scope>NUCLEOTIDE SEQUENCE</scope>
    <source>
        <strain evidence="2">NIES-1699</strain>
    </source>
</reference>